<sequence length="85" mass="9978">MSHEYKMREGGNLRYSLPLRAPRVGKMVKVDNTVVPVVVDIYCQEFNRRERFPTQERHNSNALNPLKKRWIKISRATTATDTPHQ</sequence>
<dbReference type="Proteomes" id="UP000754883">
    <property type="component" value="Unassembled WGS sequence"/>
</dbReference>
<organism evidence="1 2">
    <name type="scientific">Clonostachys byssicola</name>
    <dbReference type="NCBI Taxonomy" id="160290"/>
    <lineage>
        <taxon>Eukaryota</taxon>
        <taxon>Fungi</taxon>
        <taxon>Dikarya</taxon>
        <taxon>Ascomycota</taxon>
        <taxon>Pezizomycotina</taxon>
        <taxon>Sordariomycetes</taxon>
        <taxon>Hypocreomycetidae</taxon>
        <taxon>Hypocreales</taxon>
        <taxon>Bionectriaceae</taxon>
        <taxon>Clonostachys</taxon>
    </lineage>
</organism>
<proteinExistence type="predicted"/>
<evidence type="ECO:0000313" key="1">
    <source>
        <dbReference type="EMBL" id="CAG9983358.1"/>
    </source>
</evidence>
<comment type="caution">
    <text evidence="1">The sequence shown here is derived from an EMBL/GenBank/DDBJ whole genome shotgun (WGS) entry which is preliminary data.</text>
</comment>
<evidence type="ECO:0000313" key="2">
    <source>
        <dbReference type="Proteomes" id="UP000754883"/>
    </source>
</evidence>
<gene>
    <name evidence="1" type="ORF">CBYS24578_00010359</name>
</gene>
<reference evidence="2" key="1">
    <citation type="submission" date="2019-06" db="EMBL/GenBank/DDBJ databases">
        <authorList>
            <person name="Broberg M."/>
        </authorList>
    </citation>
    <scope>NUCLEOTIDE SEQUENCE [LARGE SCALE GENOMIC DNA]</scope>
</reference>
<protein>
    <submittedName>
        <fullName evidence="1">Uncharacterized protein</fullName>
    </submittedName>
</protein>
<keyword evidence="2" id="KW-1185">Reference proteome</keyword>
<dbReference type="AlphaFoldDB" id="A0A9N9XYR9"/>
<dbReference type="EMBL" id="CABFNO020001361">
    <property type="protein sequence ID" value="CAG9983358.1"/>
    <property type="molecule type" value="Genomic_DNA"/>
</dbReference>
<accession>A0A9N9XYR9</accession>
<reference evidence="1 2" key="2">
    <citation type="submission" date="2021-10" db="EMBL/GenBank/DDBJ databases">
        <authorList>
            <person name="Piombo E."/>
        </authorList>
    </citation>
    <scope>NUCLEOTIDE SEQUENCE [LARGE SCALE GENOMIC DNA]</scope>
</reference>
<name>A0A9N9XYR9_9HYPO</name>